<sequence>MRDVPSDPPRPVFRVVRGKPDDVELAVLLAVLAAAAGGADDGGAPPPPLRPAWARPARYRPPAAWG</sequence>
<evidence type="ECO:0000313" key="2">
    <source>
        <dbReference type="EMBL" id="TDQ48480.1"/>
    </source>
</evidence>
<dbReference type="GO" id="GO:0004658">
    <property type="term" value="F:propionyl-CoA carboxylase activity"/>
    <property type="evidence" value="ECO:0007669"/>
    <property type="project" value="InterPro"/>
</dbReference>
<proteinExistence type="predicted"/>
<evidence type="ECO:0000313" key="3">
    <source>
        <dbReference type="Proteomes" id="UP000295281"/>
    </source>
</evidence>
<organism evidence="2 3">
    <name type="scientific">Actinorugispora endophytica</name>
    <dbReference type="NCBI Taxonomy" id="1605990"/>
    <lineage>
        <taxon>Bacteria</taxon>
        <taxon>Bacillati</taxon>
        <taxon>Actinomycetota</taxon>
        <taxon>Actinomycetes</taxon>
        <taxon>Streptosporangiales</taxon>
        <taxon>Nocardiopsidaceae</taxon>
        <taxon>Actinorugispora</taxon>
    </lineage>
</organism>
<accession>A0A4R6UMY8</accession>
<dbReference type="Proteomes" id="UP000295281">
    <property type="component" value="Unassembled WGS sequence"/>
</dbReference>
<evidence type="ECO:0000256" key="1">
    <source>
        <dbReference type="SAM" id="MobiDB-lite"/>
    </source>
</evidence>
<comment type="caution">
    <text evidence="2">The sequence shown here is derived from an EMBL/GenBank/DDBJ whole genome shotgun (WGS) entry which is preliminary data.</text>
</comment>
<dbReference type="RefSeq" id="WP_133742664.1">
    <property type="nucleotide sequence ID" value="NZ_SNYN01000018.1"/>
</dbReference>
<dbReference type="Pfam" id="PF13822">
    <property type="entry name" value="ACC_epsilon"/>
    <property type="match status" value="1"/>
</dbReference>
<gene>
    <name evidence="2" type="ORF">EV190_11816</name>
</gene>
<dbReference type="GO" id="GO:0003989">
    <property type="term" value="F:acetyl-CoA carboxylase activity"/>
    <property type="evidence" value="ECO:0007669"/>
    <property type="project" value="InterPro"/>
</dbReference>
<name>A0A4R6UMY8_9ACTN</name>
<keyword evidence="3" id="KW-1185">Reference proteome</keyword>
<dbReference type="EMBL" id="SNYN01000018">
    <property type="protein sequence ID" value="TDQ48480.1"/>
    <property type="molecule type" value="Genomic_DNA"/>
</dbReference>
<dbReference type="AlphaFoldDB" id="A0A4R6UMY8"/>
<feature type="compositionally biased region" description="Low complexity" evidence="1">
    <location>
        <begin position="51"/>
        <end position="66"/>
    </location>
</feature>
<feature type="region of interest" description="Disordered" evidence="1">
    <location>
        <begin position="37"/>
        <end position="66"/>
    </location>
</feature>
<dbReference type="InterPro" id="IPR032716">
    <property type="entry name" value="ACC_epsilon"/>
</dbReference>
<reference evidence="2 3" key="1">
    <citation type="submission" date="2019-03" db="EMBL/GenBank/DDBJ databases">
        <title>Genomic Encyclopedia of Type Strains, Phase IV (KMG-IV): sequencing the most valuable type-strain genomes for metagenomic binning, comparative biology and taxonomic classification.</title>
        <authorList>
            <person name="Goeker M."/>
        </authorList>
    </citation>
    <scope>NUCLEOTIDE SEQUENCE [LARGE SCALE GENOMIC DNA]</scope>
    <source>
        <strain evidence="2 3">DSM 46770</strain>
    </source>
</reference>
<protein>
    <submittedName>
        <fullName evidence="2">Acyl-CoA carboxylase epsilon subunit-like protein</fullName>
    </submittedName>
</protein>